<dbReference type="HOGENOM" id="CLU_016503_1_1_1"/>
<dbReference type="NCBIfam" id="NF000592">
    <property type="entry name" value="PRK00013.1"/>
    <property type="match status" value="1"/>
</dbReference>
<evidence type="ECO:0000256" key="3">
    <source>
        <dbReference type="RuleBase" id="RU000418"/>
    </source>
</evidence>
<dbReference type="CDD" id="cd03344">
    <property type="entry name" value="GroEL"/>
    <property type="match status" value="1"/>
</dbReference>
<dbReference type="PRINTS" id="PR00298">
    <property type="entry name" value="CHAPERONIN60"/>
</dbReference>
<dbReference type="InterPro" id="IPR002423">
    <property type="entry name" value="Cpn60/GroEL/TCP-1"/>
</dbReference>
<dbReference type="NCBIfam" id="NF009489">
    <property type="entry name" value="PRK12851.1"/>
    <property type="match status" value="1"/>
</dbReference>
<dbReference type="Gramene" id="EFJ10978">
    <property type="protein sequence ID" value="EFJ10978"/>
    <property type="gene ID" value="SELMODRAFT_183479"/>
</dbReference>
<dbReference type="KEGG" id="smo:SELMODRAFT_183479"/>
<dbReference type="FunFam" id="3.50.7.10:FF:000001">
    <property type="entry name" value="60 kDa chaperonin"/>
    <property type="match status" value="1"/>
</dbReference>
<proteinExistence type="inferred from homology"/>
<dbReference type="AlphaFoldDB" id="D8SX58"/>
<dbReference type="Gene3D" id="3.50.7.10">
    <property type="entry name" value="GroEL"/>
    <property type="match status" value="1"/>
</dbReference>
<reference evidence="4 5" key="1">
    <citation type="journal article" date="2011" name="Science">
        <title>The Selaginella genome identifies genetic changes associated with the evolution of vascular plants.</title>
        <authorList>
            <person name="Banks J.A."/>
            <person name="Nishiyama T."/>
            <person name="Hasebe M."/>
            <person name="Bowman J.L."/>
            <person name="Gribskov M."/>
            <person name="dePamphilis C."/>
            <person name="Albert V.A."/>
            <person name="Aono N."/>
            <person name="Aoyama T."/>
            <person name="Ambrose B.A."/>
            <person name="Ashton N.W."/>
            <person name="Axtell M.J."/>
            <person name="Barker E."/>
            <person name="Barker M.S."/>
            <person name="Bennetzen J.L."/>
            <person name="Bonawitz N.D."/>
            <person name="Chapple C."/>
            <person name="Cheng C."/>
            <person name="Correa L.G."/>
            <person name="Dacre M."/>
            <person name="DeBarry J."/>
            <person name="Dreyer I."/>
            <person name="Elias M."/>
            <person name="Engstrom E.M."/>
            <person name="Estelle M."/>
            <person name="Feng L."/>
            <person name="Finet C."/>
            <person name="Floyd S.K."/>
            <person name="Frommer W.B."/>
            <person name="Fujita T."/>
            <person name="Gramzow L."/>
            <person name="Gutensohn M."/>
            <person name="Harholt J."/>
            <person name="Hattori M."/>
            <person name="Heyl A."/>
            <person name="Hirai T."/>
            <person name="Hiwatashi Y."/>
            <person name="Ishikawa M."/>
            <person name="Iwata M."/>
            <person name="Karol K.G."/>
            <person name="Koehler B."/>
            <person name="Kolukisaoglu U."/>
            <person name="Kubo M."/>
            <person name="Kurata T."/>
            <person name="Lalonde S."/>
            <person name="Li K."/>
            <person name="Li Y."/>
            <person name="Litt A."/>
            <person name="Lyons E."/>
            <person name="Manning G."/>
            <person name="Maruyama T."/>
            <person name="Michael T.P."/>
            <person name="Mikami K."/>
            <person name="Miyazaki S."/>
            <person name="Morinaga S."/>
            <person name="Murata T."/>
            <person name="Mueller-Roeber B."/>
            <person name="Nelson D.R."/>
            <person name="Obara M."/>
            <person name="Oguri Y."/>
            <person name="Olmstead R.G."/>
            <person name="Onodera N."/>
            <person name="Petersen B.L."/>
            <person name="Pils B."/>
            <person name="Prigge M."/>
            <person name="Rensing S.A."/>
            <person name="Riano-Pachon D.M."/>
            <person name="Roberts A.W."/>
            <person name="Sato Y."/>
            <person name="Scheller H.V."/>
            <person name="Schulz B."/>
            <person name="Schulz C."/>
            <person name="Shakirov E.V."/>
            <person name="Shibagaki N."/>
            <person name="Shinohara N."/>
            <person name="Shippen D.E."/>
            <person name="Soerensen I."/>
            <person name="Sotooka R."/>
            <person name="Sugimoto N."/>
            <person name="Sugita M."/>
            <person name="Sumikawa N."/>
            <person name="Tanurdzic M."/>
            <person name="Theissen G."/>
            <person name="Ulvskov P."/>
            <person name="Wakazuki S."/>
            <person name="Weng J.K."/>
            <person name="Willats W.W."/>
            <person name="Wipf D."/>
            <person name="Wolf P.G."/>
            <person name="Yang L."/>
            <person name="Zimmer A.D."/>
            <person name="Zhu Q."/>
            <person name="Mitros T."/>
            <person name="Hellsten U."/>
            <person name="Loque D."/>
            <person name="Otillar R."/>
            <person name="Salamov A."/>
            <person name="Schmutz J."/>
            <person name="Shapiro H."/>
            <person name="Lindquist E."/>
            <person name="Lucas S."/>
            <person name="Rokhsar D."/>
            <person name="Grigoriev I.V."/>
        </authorList>
    </citation>
    <scope>NUCLEOTIDE SEQUENCE [LARGE SCALE GENOMIC DNA]</scope>
</reference>
<dbReference type="Gene3D" id="3.30.260.10">
    <property type="entry name" value="TCP-1-like chaperonin intermediate domain"/>
    <property type="match status" value="1"/>
</dbReference>
<accession>D8SX58</accession>
<dbReference type="PANTHER" id="PTHR45633">
    <property type="entry name" value="60 KDA HEAT SHOCK PROTEIN, MITOCHONDRIAL"/>
    <property type="match status" value="1"/>
</dbReference>
<dbReference type="eggNOG" id="KOG0356">
    <property type="taxonomic scope" value="Eukaryota"/>
</dbReference>
<name>D8SX58_SELML</name>
<dbReference type="InterPro" id="IPR027409">
    <property type="entry name" value="GroEL-like_apical_dom_sf"/>
</dbReference>
<dbReference type="GO" id="GO:0042026">
    <property type="term" value="P:protein refolding"/>
    <property type="evidence" value="ECO:0007669"/>
    <property type="project" value="InterPro"/>
</dbReference>
<dbReference type="NCBIfam" id="NF009487">
    <property type="entry name" value="PRK12849.1"/>
    <property type="match status" value="1"/>
</dbReference>
<dbReference type="Pfam" id="PF00118">
    <property type="entry name" value="Cpn60_TCP1"/>
    <property type="match status" value="1"/>
</dbReference>
<sequence length="594" mass="62541">MATSSLATLARPKGLVSRTNLSFVDPGRDYLGASLWCKQRGARKSLLVCADAKKIAIGEQSRLALQAGIDKLVDAVGVTLGPRGRNVVLDEKDKDIPKVINDGVTIAKMIELLDPMENVGASLIKEVTMKTNDSAGDGTTTAAVVARELVKLGLLSVSSGANPVALKRGIDKTVSMLVEELTRRSRPVKGHNDIKAIATISAGNDDAVGKMIADALDRIGPDGILLIESSSTLETFLVIEEGMQFDRGYISTSFVNNQSKSTVELENARVLVTNQRVSSAKDVIPALEKVTHLGTPLLVIAEDVTGEALSMLVVNKTRGVAQVAAVKAPGYGDRKKALLQDIAIFTGAEFLAGELGLQLEDLTIDQLGVAKKVTIKEKSTVILADDATKGEIKARVAEIKKDLELSDSAYHSEKLAERIAKLSGGVAVIKVGAATEAEAEDRKLRLEDAKNSTFAAVKEGIVPGGGAAMVHLSAAVAGIKESLSDPQEKLGADIVQKALLAPAALIASNAGVEGQMVVSRILESEWEFGYNAMTDKFENLVLGGVVDPAKVTRCALQNAASVAGMVLTTEAIAVDKVRKPKPKVPPVPGVTDQL</sequence>
<gene>
    <name evidence="4" type="ORF">SELMODRAFT_183479</name>
</gene>
<evidence type="ECO:0000313" key="5">
    <source>
        <dbReference type="Proteomes" id="UP000001514"/>
    </source>
</evidence>
<organism evidence="5">
    <name type="scientific">Selaginella moellendorffii</name>
    <name type="common">Spikemoss</name>
    <dbReference type="NCBI Taxonomy" id="88036"/>
    <lineage>
        <taxon>Eukaryota</taxon>
        <taxon>Viridiplantae</taxon>
        <taxon>Streptophyta</taxon>
        <taxon>Embryophyta</taxon>
        <taxon>Tracheophyta</taxon>
        <taxon>Lycopodiopsida</taxon>
        <taxon>Selaginellales</taxon>
        <taxon>Selaginellaceae</taxon>
        <taxon>Selaginella</taxon>
    </lineage>
</organism>
<evidence type="ECO:0000256" key="1">
    <source>
        <dbReference type="ARBA" id="ARBA00006607"/>
    </source>
</evidence>
<dbReference type="InterPro" id="IPR027413">
    <property type="entry name" value="GROEL-like_equatorial_sf"/>
</dbReference>
<keyword evidence="2" id="KW-0143">Chaperone</keyword>
<dbReference type="SUPFAM" id="SSF52029">
    <property type="entry name" value="GroEL apical domain-like"/>
    <property type="match status" value="1"/>
</dbReference>
<comment type="similarity">
    <text evidence="1 3">Belongs to the chaperonin (HSP60) family.</text>
</comment>
<dbReference type="InParanoid" id="D8SX58"/>
<evidence type="ECO:0000313" key="4">
    <source>
        <dbReference type="EMBL" id="EFJ10978.1"/>
    </source>
</evidence>
<dbReference type="STRING" id="88036.D8SX58"/>
<dbReference type="SUPFAM" id="SSF54849">
    <property type="entry name" value="GroEL-intermediate domain like"/>
    <property type="match status" value="1"/>
</dbReference>
<dbReference type="GO" id="GO:0140662">
    <property type="term" value="F:ATP-dependent protein folding chaperone"/>
    <property type="evidence" value="ECO:0007669"/>
    <property type="project" value="InterPro"/>
</dbReference>
<dbReference type="Proteomes" id="UP000001514">
    <property type="component" value="Unassembled WGS sequence"/>
</dbReference>
<dbReference type="Gene3D" id="1.10.560.10">
    <property type="entry name" value="GroEL-like equatorial domain"/>
    <property type="match status" value="1"/>
</dbReference>
<dbReference type="InterPro" id="IPR027410">
    <property type="entry name" value="TCP-1-like_intermed_sf"/>
</dbReference>
<dbReference type="GO" id="GO:0006457">
    <property type="term" value="P:protein folding"/>
    <property type="evidence" value="ECO:0000318"/>
    <property type="project" value="GO_Central"/>
</dbReference>
<dbReference type="OrthoDB" id="1733909at2759"/>
<dbReference type="GO" id="GO:0005524">
    <property type="term" value="F:ATP binding"/>
    <property type="evidence" value="ECO:0007669"/>
    <property type="project" value="InterPro"/>
</dbReference>
<dbReference type="NCBIfam" id="NF009488">
    <property type="entry name" value="PRK12850.1"/>
    <property type="match status" value="1"/>
</dbReference>
<dbReference type="EMBL" id="GL377650">
    <property type="protein sequence ID" value="EFJ10978.1"/>
    <property type="molecule type" value="Genomic_DNA"/>
</dbReference>
<keyword evidence="5" id="KW-1185">Reference proteome</keyword>
<evidence type="ECO:0000256" key="2">
    <source>
        <dbReference type="ARBA" id="ARBA00023186"/>
    </source>
</evidence>
<dbReference type="InterPro" id="IPR001844">
    <property type="entry name" value="Cpn60/GroEL"/>
</dbReference>
<dbReference type="NCBIfam" id="TIGR02348">
    <property type="entry name" value="GroEL"/>
    <property type="match status" value="1"/>
</dbReference>
<protein>
    <submittedName>
        <fullName evidence="4">Uncharacterized protein</fullName>
    </submittedName>
</protein>
<dbReference type="SUPFAM" id="SSF48592">
    <property type="entry name" value="GroEL equatorial domain-like"/>
    <property type="match status" value="1"/>
</dbReference>